<dbReference type="PATRIC" id="fig|396596.7.peg.4904"/>
<evidence type="ECO:0000313" key="1">
    <source>
        <dbReference type="EMBL" id="EDT03664.1"/>
    </source>
</evidence>
<sequence>MIISPPFLPTAGLTSSDPTVTDPMMDAVDEFELSHHGLYPIGFDRRWHCGVHLVPNDLYEPVRAIADGEVVAYRVSQKAISDGQLDAQGKQVANCNNGFVLLKHSTDTGDGRTITFYSLYMHLLDIATLAQDRPRMGKAPADSSPMELAKWLEIDTGGVQAGQGKKVYRKDILGYMGRNHGYAHLHLEIFMTEEDFSAWFEQQGHAVQLGERHPVQPTSTDYWGHTYFVIPGGTTFAATPPGQVDSPYFPPQSAGTLGATSSLYVEAWFHKGQRYVRAWIDPDGNGKRTLLTPEPVRDPCEDYEYNLYQRATDLYKACPSDGYELLRFGRILSTDSPTLPEASRATYVAVPFDTAGTLGYVDVNQRAVRKLSDADFPSFMGWRKVDNSNAPLDAVGLWDIDKFRQMIGDTATLYLSERSPEFSPDDELAAYMRGSDEARAALKGFVCHAVSEWDPANNGLRYSGLSASDGFFGRRADTDPDGYGKFLGFLSKLQFLDQTSLGGGKKLWFFHPLSFIRHFRKCGWLSEKEMLQLIPRWVIRKPGSHESPRLGVWEEPNIRVANNFLRTYRVSLNWALLKFKIDSFIRQACFFGNATQETMWFKCLTEGGRSDEAVDLHGGWFGRGFLQLTNPNGDMGGGNNNYYKYFKFNARDPVIPPGQQEIQWRNQIGRDSYHASHSACAYWVWPGKSQPSKKNPNRPQVDNSNKYADICGINERRTIGTKSGVKVWYYNQSFVNCAASVNYPGATGQNPPNMNGLVDRSTSFVNALVVLSDGARFKGSDGDDLWWPENFFRREIS</sequence>
<organism evidence="1 2">
    <name type="scientific">Burkholderia ambifaria IOP40-10</name>
    <dbReference type="NCBI Taxonomy" id="396596"/>
    <lineage>
        <taxon>Bacteria</taxon>
        <taxon>Pseudomonadati</taxon>
        <taxon>Pseudomonadota</taxon>
        <taxon>Betaproteobacteria</taxon>
        <taxon>Burkholderiales</taxon>
        <taxon>Burkholderiaceae</taxon>
        <taxon>Burkholderia</taxon>
        <taxon>Burkholderia cepacia complex</taxon>
    </lineage>
</organism>
<gene>
    <name evidence="1" type="ORF">BamIOP4010DRAFT_2823</name>
</gene>
<dbReference type="InterPro" id="IPR023346">
    <property type="entry name" value="Lysozyme-like_dom_sf"/>
</dbReference>
<dbReference type="AlphaFoldDB" id="B1FFL3"/>
<dbReference type="RefSeq" id="WP_006752009.1">
    <property type="nucleotide sequence ID" value="NZ_ABLC01000062.1"/>
</dbReference>
<dbReference type="EMBL" id="ABLC01000062">
    <property type="protein sequence ID" value="EDT03664.1"/>
    <property type="molecule type" value="Genomic_DNA"/>
</dbReference>
<dbReference type="InterPro" id="IPR011055">
    <property type="entry name" value="Dup_hybrid_motif"/>
</dbReference>
<comment type="caution">
    <text evidence="1">The sequence shown here is derived from an EMBL/GenBank/DDBJ whole genome shotgun (WGS) entry which is preliminary data.</text>
</comment>
<dbReference type="CDD" id="cd12797">
    <property type="entry name" value="M23_peptidase"/>
    <property type="match status" value="1"/>
</dbReference>
<protein>
    <submittedName>
        <fullName evidence="1">Uncharacterized protein</fullName>
    </submittedName>
</protein>
<dbReference type="SUPFAM" id="SSF53955">
    <property type="entry name" value="Lysozyme-like"/>
    <property type="match status" value="1"/>
</dbReference>
<reference evidence="1 2" key="1">
    <citation type="submission" date="2008-03" db="EMBL/GenBank/DDBJ databases">
        <title>Sequencing of the draft genome and assembly of Burkholderia ambifaria IOP40-10.</title>
        <authorList>
            <consortium name="US DOE Joint Genome Institute (JGI-PGF)"/>
            <person name="Copeland A."/>
            <person name="Lucas S."/>
            <person name="Lapidus A."/>
            <person name="Glavina del Rio T."/>
            <person name="Dalin E."/>
            <person name="Tice H."/>
            <person name="Bruce D."/>
            <person name="Goodwin L."/>
            <person name="Pitluck S."/>
            <person name="Larimer F."/>
            <person name="Land M.L."/>
            <person name="Hauser L."/>
            <person name="Tiedje J."/>
            <person name="Richardson P."/>
        </authorList>
    </citation>
    <scope>NUCLEOTIDE SEQUENCE [LARGE SCALE GENOMIC DNA]</scope>
    <source>
        <strain evidence="1 2">IOP40-10</strain>
    </source>
</reference>
<dbReference type="Gene3D" id="2.70.70.10">
    <property type="entry name" value="Glucose Permease (Domain IIA)"/>
    <property type="match status" value="1"/>
</dbReference>
<proteinExistence type="predicted"/>
<accession>B1FFL3</accession>
<dbReference type="Gene3D" id="1.10.530.10">
    <property type="match status" value="1"/>
</dbReference>
<name>B1FFL3_9BURK</name>
<evidence type="ECO:0000313" key="2">
    <source>
        <dbReference type="Proteomes" id="UP000005463"/>
    </source>
</evidence>
<dbReference type="Proteomes" id="UP000005463">
    <property type="component" value="Unassembled WGS sequence"/>
</dbReference>